<name>A0ABX2J134_9RHOB</name>
<evidence type="ECO:0000313" key="2">
    <source>
        <dbReference type="Proteomes" id="UP000777935"/>
    </source>
</evidence>
<comment type="caution">
    <text evidence="1">The sequence shown here is derived from an EMBL/GenBank/DDBJ whole genome shotgun (WGS) entry which is preliminary data.</text>
</comment>
<dbReference type="InterPro" id="IPR036844">
    <property type="entry name" value="Hint_dom_sf"/>
</dbReference>
<dbReference type="SUPFAM" id="SSF51294">
    <property type="entry name" value="Hedgehog/intein (Hint) domain"/>
    <property type="match status" value="1"/>
</dbReference>
<sequence length="394" mass="43873">MANRGLTEGEIELAQALFGDAIDYSTIRIFDRGYQNIANEVTSPNGNIYYPREGRGEEFYSDDFSTASISKQAYFMHELAHVWQYQNGTNLIFRRIVEGGDYDYTDKLTSGVPFSEWGIEEQASYFEDVFRGAYGYTTRYKVPLEELLNVDPGIAGFVENISSRCFLAGTRVSMFEADMKPIEDIQPGDVVQSYDASGNLVPGRVVRTFQKDVAHLLDVHGLKVTPGHVTLCGDGQFAGRHVPIIDILLSDGALVKEDGSLIRMAINKPLGSLEDQFVKVAYALTSEDARSGNLQHGKMRVGTLLCDRDGAQVSVLDCIRADNMTFDADTGLVAREGQAPEPLYFFGALPRPEDYILRRSRETLESILIDGEWEGSPSELIAKRLQYADKLRVN</sequence>
<accession>A0ABX2J134</accession>
<keyword evidence="2" id="KW-1185">Reference proteome</keyword>
<dbReference type="RefSeq" id="WP_174140056.1">
    <property type="nucleotide sequence ID" value="NZ_JABUFE010000023.1"/>
</dbReference>
<evidence type="ECO:0000313" key="1">
    <source>
        <dbReference type="EMBL" id="NSX56904.1"/>
    </source>
</evidence>
<evidence type="ECO:0008006" key="3">
    <source>
        <dbReference type="Google" id="ProtNLM"/>
    </source>
</evidence>
<gene>
    <name evidence="1" type="ORF">HRQ87_19165</name>
</gene>
<dbReference type="CDD" id="cd00081">
    <property type="entry name" value="Hint"/>
    <property type="match status" value="1"/>
</dbReference>
<dbReference type="Proteomes" id="UP000777935">
    <property type="component" value="Unassembled WGS sequence"/>
</dbReference>
<protein>
    <recommendedName>
        <fullName evidence="3">Hint domain-containing protein</fullName>
    </recommendedName>
</protein>
<reference evidence="1 2" key="1">
    <citation type="submission" date="2020-06" db="EMBL/GenBank/DDBJ databases">
        <title>Sulfitobacter algicola sp. nov., isolated from green algae.</title>
        <authorList>
            <person name="Wang C."/>
        </authorList>
    </citation>
    <scope>NUCLEOTIDE SEQUENCE [LARGE SCALE GENOMIC DNA]</scope>
    <source>
        <strain evidence="1 2">1151</strain>
    </source>
</reference>
<dbReference type="Gene3D" id="2.170.16.10">
    <property type="entry name" value="Hedgehog/Intein (Hint) domain"/>
    <property type="match status" value="1"/>
</dbReference>
<dbReference type="EMBL" id="JABUFE010000023">
    <property type="protein sequence ID" value="NSX56904.1"/>
    <property type="molecule type" value="Genomic_DNA"/>
</dbReference>
<proteinExistence type="predicted"/>
<organism evidence="1 2">
    <name type="scientific">Parasulfitobacter algicola</name>
    <dbReference type="NCBI Taxonomy" id="2614809"/>
    <lineage>
        <taxon>Bacteria</taxon>
        <taxon>Pseudomonadati</taxon>
        <taxon>Pseudomonadota</taxon>
        <taxon>Alphaproteobacteria</taxon>
        <taxon>Rhodobacterales</taxon>
        <taxon>Roseobacteraceae</taxon>
        <taxon>Parasulfitobacter</taxon>
    </lineage>
</organism>